<dbReference type="RefSeq" id="WP_072916092.1">
    <property type="nucleotide sequence ID" value="NZ_FQYQ01000009.1"/>
</dbReference>
<evidence type="ECO:0000313" key="2">
    <source>
        <dbReference type="Proteomes" id="UP000184185"/>
    </source>
</evidence>
<reference evidence="1 2" key="1">
    <citation type="submission" date="2016-11" db="EMBL/GenBank/DDBJ databases">
        <authorList>
            <person name="Jaros S."/>
            <person name="Januszkiewicz K."/>
            <person name="Wedrychowicz H."/>
        </authorList>
    </citation>
    <scope>NUCLEOTIDE SEQUENCE [LARGE SCALE GENOMIC DNA]</scope>
    <source>
        <strain evidence="1 2">DSM 14809</strain>
    </source>
</reference>
<dbReference type="EMBL" id="FQYQ01000009">
    <property type="protein sequence ID" value="SHJ07551.1"/>
    <property type="molecule type" value="Genomic_DNA"/>
</dbReference>
<gene>
    <name evidence="1" type="ORF">SAMN02745725_01712</name>
</gene>
<name>A0A1M6GCA8_PSEXY</name>
<organism evidence="1 2">
    <name type="scientific">Pseudobutyrivibrio xylanivorans DSM 14809</name>
    <dbReference type="NCBI Taxonomy" id="1123012"/>
    <lineage>
        <taxon>Bacteria</taxon>
        <taxon>Bacillati</taxon>
        <taxon>Bacillota</taxon>
        <taxon>Clostridia</taxon>
        <taxon>Lachnospirales</taxon>
        <taxon>Lachnospiraceae</taxon>
        <taxon>Pseudobutyrivibrio</taxon>
    </lineage>
</organism>
<keyword evidence="2" id="KW-1185">Reference proteome</keyword>
<evidence type="ECO:0000313" key="1">
    <source>
        <dbReference type="EMBL" id="SHJ07551.1"/>
    </source>
</evidence>
<proteinExistence type="predicted"/>
<dbReference type="OrthoDB" id="243939at2"/>
<sequence length="238" mass="28557">MARYKDLPNSHVYISYSNGSPQYYLKSEDKPRQYVKRKEIRNIAKYAQRDYEKEMNKRLVLLEKKLTHFLDWYDIEKIKEYDYYSPAKRALIKPLVPSDYLFTEEWYKEHPGMQNSFPEEGMYQTNRGEMVRSKSEKIIADALDKYKVPYQYEPVLELGYNTIYPDFAVLNLRTRKTLYWEHLGIVSDVEYATKNFIKIQNYEKNGYLLGKDLITTMESTDLPIDIKLVEQKIKEFLL</sequence>
<accession>A0A1M6GCA8</accession>
<dbReference type="AlphaFoldDB" id="A0A1M6GCA8"/>
<dbReference type="Proteomes" id="UP000184185">
    <property type="component" value="Unassembled WGS sequence"/>
</dbReference>
<protein>
    <submittedName>
        <fullName evidence="1">Uncharacterized protein</fullName>
    </submittedName>
</protein>